<evidence type="ECO:0000313" key="2">
    <source>
        <dbReference type="EMBL" id="KAJ7018276.1"/>
    </source>
</evidence>
<feature type="region of interest" description="Disordered" evidence="1">
    <location>
        <begin position="16"/>
        <end position="134"/>
    </location>
</feature>
<evidence type="ECO:0000256" key="1">
    <source>
        <dbReference type="SAM" id="MobiDB-lite"/>
    </source>
</evidence>
<protein>
    <submittedName>
        <fullName evidence="2">Uncharacterized protein</fullName>
    </submittedName>
</protein>
<keyword evidence="3" id="KW-1185">Reference proteome</keyword>
<dbReference type="AlphaFoldDB" id="A0AAD6WNU1"/>
<dbReference type="Proteomes" id="UP001218188">
    <property type="component" value="Unassembled WGS sequence"/>
</dbReference>
<accession>A0AAD6WNU1</accession>
<reference evidence="2" key="1">
    <citation type="submission" date="2023-03" db="EMBL/GenBank/DDBJ databases">
        <title>Massive genome expansion in bonnet fungi (Mycena s.s.) driven by repeated elements and novel gene families across ecological guilds.</title>
        <authorList>
            <consortium name="Lawrence Berkeley National Laboratory"/>
            <person name="Harder C.B."/>
            <person name="Miyauchi S."/>
            <person name="Viragh M."/>
            <person name="Kuo A."/>
            <person name="Thoen E."/>
            <person name="Andreopoulos B."/>
            <person name="Lu D."/>
            <person name="Skrede I."/>
            <person name="Drula E."/>
            <person name="Henrissat B."/>
            <person name="Morin E."/>
            <person name="Kohler A."/>
            <person name="Barry K."/>
            <person name="LaButti K."/>
            <person name="Morin E."/>
            <person name="Salamov A."/>
            <person name="Lipzen A."/>
            <person name="Mereny Z."/>
            <person name="Hegedus B."/>
            <person name="Baldrian P."/>
            <person name="Stursova M."/>
            <person name="Weitz H."/>
            <person name="Taylor A."/>
            <person name="Grigoriev I.V."/>
            <person name="Nagy L.G."/>
            <person name="Martin F."/>
            <person name="Kauserud H."/>
        </authorList>
    </citation>
    <scope>NUCLEOTIDE SEQUENCE</scope>
    <source>
        <strain evidence="2">CBHHK200</strain>
    </source>
</reference>
<organism evidence="2 3">
    <name type="scientific">Mycena alexandri</name>
    <dbReference type="NCBI Taxonomy" id="1745969"/>
    <lineage>
        <taxon>Eukaryota</taxon>
        <taxon>Fungi</taxon>
        <taxon>Dikarya</taxon>
        <taxon>Basidiomycota</taxon>
        <taxon>Agaricomycotina</taxon>
        <taxon>Agaricomycetes</taxon>
        <taxon>Agaricomycetidae</taxon>
        <taxon>Agaricales</taxon>
        <taxon>Marasmiineae</taxon>
        <taxon>Mycenaceae</taxon>
        <taxon>Mycena</taxon>
    </lineage>
</organism>
<sequence>MLRKALPNCIQDALQKPPILGWGRGGAPILSPGPHNDRERAPTADAGHYYTDSRGTDWGRSLADQYDDHRPYAADAHPRMDLTQLTPKQPAKCVRADNDEAAGPSNKRRHIAESHGQGAEAVQQQTEDLSEDNA</sequence>
<comment type="caution">
    <text evidence="2">The sequence shown here is derived from an EMBL/GenBank/DDBJ whole genome shotgun (WGS) entry which is preliminary data.</text>
</comment>
<dbReference type="EMBL" id="JARJCM010000346">
    <property type="protein sequence ID" value="KAJ7018276.1"/>
    <property type="molecule type" value="Genomic_DNA"/>
</dbReference>
<feature type="compositionally biased region" description="Basic and acidic residues" evidence="1">
    <location>
        <begin position="66"/>
        <end position="80"/>
    </location>
</feature>
<name>A0AAD6WNU1_9AGAR</name>
<evidence type="ECO:0000313" key="3">
    <source>
        <dbReference type="Proteomes" id="UP001218188"/>
    </source>
</evidence>
<proteinExistence type="predicted"/>
<gene>
    <name evidence="2" type="ORF">C8F04DRAFT_1199117</name>
</gene>